<evidence type="ECO:0000313" key="4">
    <source>
        <dbReference type="Proteomes" id="UP000797356"/>
    </source>
</evidence>
<dbReference type="OrthoDB" id="510307at2759"/>
<name>A0A8K0I5N2_COCNU</name>
<feature type="region of interest" description="Disordered" evidence="2">
    <location>
        <begin position="241"/>
        <end position="275"/>
    </location>
</feature>
<evidence type="ECO:0000256" key="2">
    <source>
        <dbReference type="SAM" id="MobiDB-lite"/>
    </source>
</evidence>
<dbReference type="EMBL" id="CM017875">
    <property type="protein sequence ID" value="KAG1338355.1"/>
    <property type="molecule type" value="Genomic_DNA"/>
</dbReference>
<dbReference type="SUPFAM" id="SSF55811">
    <property type="entry name" value="Nudix"/>
    <property type="match status" value="1"/>
</dbReference>
<dbReference type="GO" id="GO:0005737">
    <property type="term" value="C:cytoplasm"/>
    <property type="evidence" value="ECO:0007669"/>
    <property type="project" value="TreeGrafter"/>
</dbReference>
<dbReference type="Gene3D" id="3.90.79.10">
    <property type="entry name" value="Nucleoside Triphosphate Pyrophosphohydrolase"/>
    <property type="match status" value="1"/>
</dbReference>
<feature type="region of interest" description="Disordered" evidence="2">
    <location>
        <begin position="108"/>
        <end position="143"/>
    </location>
</feature>
<dbReference type="AlphaFoldDB" id="A0A8K0I5N2"/>
<organism evidence="3 4">
    <name type="scientific">Cocos nucifera</name>
    <name type="common">Coconut palm</name>
    <dbReference type="NCBI Taxonomy" id="13894"/>
    <lineage>
        <taxon>Eukaryota</taxon>
        <taxon>Viridiplantae</taxon>
        <taxon>Streptophyta</taxon>
        <taxon>Embryophyta</taxon>
        <taxon>Tracheophyta</taxon>
        <taxon>Spermatophyta</taxon>
        <taxon>Magnoliopsida</taxon>
        <taxon>Liliopsida</taxon>
        <taxon>Arecaceae</taxon>
        <taxon>Arecoideae</taxon>
        <taxon>Cocoseae</taxon>
        <taxon>Attaleinae</taxon>
        <taxon>Cocos</taxon>
    </lineage>
</organism>
<dbReference type="PANTHER" id="PTHR10885:SF0">
    <property type="entry name" value="ISOPENTENYL-DIPHOSPHATE DELTA-ISOMERASE"/>
    <property type="match status" value="1"/>
</dbReference>
<reference evidence="3" key="1">
    <citation type="journal article" date="2017" name="Gigascience">
        <title>The genome draft of coconut (Cocos nucifera).</title>
        <authorList>
            <person name="Xiao Y."/>
            <person name="Xu P."/>
            <person name="Fan H."/>
            <person name="Baudouin L."/>
            <person name="Xia W."/>
            <person name="Bocs S."/>
            <person name="Xu J."/>
            <person name="Li Q."/>
            <person name="Guo A."/>
            <person name="Zhou L."/>
            <person name="Li J."/>
            <person name="Wu Y."/>
            <person name="Ma Z."/>
            <person name="Armero A."/>
            <person name="Issali A.E."/>
            <person name="Liu N."/>
            <person name="Peng M."/>
            <person name="Yang Y."/>
        </authorList>
    </citation>
    <scope>NUCLEOTIDE SEQUENCE</scope>
    <source>
        <tissue evidence="3">Spear leaf of Hainan Tall coconut</tissue>
    </source>
</reference>
<proteinExistence type="predicted"/>
<feature type="compositionally biased region" description="Low complexity" evidence="2">
    <location>
        <begin position="252"/>
        <end position="266"/>
    </location>
</feature>
<dbReference type="GO" id="GO:0004452">
    <property type="term" value="F:isopentenyl-diphosphate delta-isomerase activity"/>
    <property type="evidence" value="ECO:0007669"/>
    <property type="project" value="TreeGrafter"/>
</dbReference>
<reference evidence="3" key="2">
    <citation type="submission" date="2019-07" db="EMBL/GenBank/DDBJ databases">
        <authorList>
            <person name="Yang Y."/>
            <person name="Bocs S."/>
            <person name="Baudouin L."/>
        </authorList>
    </citation>
    <scope>NUCLEOTIDE SEQUENCE</scope>
    <source>
        <tissue evidence="3">Spear leaf of Hainan Tall coconut</tissue>
    </source>
</reference>
<dbReference type="GO" id="GO:0009240">
    <property type="term" value="P:isopentenyl diphosphate biosynthetic process"/>
    <property type="evidence" value="ECO:0007669"/>
    <property type="project" value="TreeGrafter"/>
</dbReference>
<protein>
    <submittedName>
        <fullName evidence="3">Putative Isopentenyl-diphosphate Delta-isomerase II</fullName>
    </submittedName>
</protein>
<evidence type="ECO:0000313" key="3">
    <source>
        <dbReference type="EMBL" id="KAG1338355.1"/>
    </source>
</evidence>
<keyword evidence="4" id="KW-1185">Reference proteome</keyword>
<dbReference type="PANTHER" id="PTHR10885">
    <property type="entry name" value="ISOPENTENYL-DIPHOSPHATE DELTA-ISOMERASE"/>
    <property type="match status" value="1"/>
</dbReference>
<dbReference type="InterPro" id="IPR015797">
    <property type="entry name" value="NUDIX_hydrolase-like_dom_sf"/>
</dbReference>
<comment type="caution">
    <text evidence="3">The sequence shown here is derived from an EMBL/GenBank/DDBJ whole genome shotgun (WGS) entry which is preliminary data.</text>
</comment>
<accession>A0A8K0I5N2</accession>
<gene>
    <name evidence="3" type="ORF">COCNU_04G006610</name>
</gene>
<sequence length="616" mass="67885">MEGRGEKVAMVVTEEVATSLEERRGWRRGSKCRETPLTVATSDDLSTLCNASKMESKRTFQGLSNGRDLDGLSPNNKRGVESYVGLVLDISGDDQSISTKFVIPSDAADPSCGLEVEEPDGSGDPKPDSKVTGSAVQTLERKERKKDKVIEEKIGCADNLHGFEDWKESFQVSHDLLKTSINGEIQQNQPECHGEPHSIRSSMGPAIESITGSAPSILVEFNSEEPATEGIIHPAPSVAIEDSFPCPATEGSSKPDSSVSKKFSSSGPDTEIGVDSVSSMNAKFTTTMPDAEGNIYPASKVFKHGPRKCSLMESKPQLKSRTAKGLGLPKFPANVLQQKNTAQVGSWKRHYCLSVFAQDHLASGAGFLLSLMPLSQISLGHLSYFLRLLPEGMALSALLYSMQKHVYSVLKKLLRASGFAAENPEERNLPDDAEANVRWQLLSGKDYEDKNMEEKILLRKATLFFQVDPILHQLEFLGYLVRKLQNFLWLLHGISSKGSRNVGNGPETLPVKYVSDLLQLANDNPGTPESLANKKGRVDYLLFIVRDVKLLPNPDEVADVKYVNQDQLKELLRKANAGEDGVKLSPWFRLVVDDFLIKWWDHLKKGTLQEAVDMKT</sequence>
<evidence type="ECO:0000256" key="1">
    <source>
        <dbReference type="ARBA" id="ARBA00003951"/>
    </source>
</evidence>
<comment type="function">
    <text evidence="1">Catalyzes the 1,3-allylic rearrangement of the homoallylic substrate isopentenyl (IPP) to its highly electrophilic allylic isomer, dimethylallyl diphosphate (DMAPP).</text>
</comment>
<dbReference type="Proteomes" id="UP000797356">
    <property type="component" value="Chromosome 4"/>
</dbReference>